<dbReference type="EMBL" id="CP001055">
    <property type="protein sequence ID" value="ACC98986.1"/>
    <property type="molecule type" value="Genomic_DNA"/>
</dbReference>
<reference evidence="2 3" key="1">
    <citation type="journal article" date="2009" name="Appl. Environ. Microbiol.">
        <title>Genomic analysis of 'Elusimicrobium minutum,' the first cultivated representative of the phylum 'Elusimicrobia' (formerly termite group 1).</title>
        <authorList>
            <person name="Herlemann D.P.R."/>
            <person name="Geissinger O."/>
            <person name="Ikeda-Ohtsubo W."/>
            <person name="Kunin V."/>
            <person name="Sun H."/>
            <person name="Lapidus A."/>
            <person name="Hugenholtz P."/>
            <person name="Brune A."/>
        </authorList>
    </citation>
    <scope>NUCLEOTIDE SEQUENCE [LARGE SCALE GENOMIC DNA]</scope>
    <source>
        <strain evidence="2 3">Pei191</strain>
    </source>
</reference>
<dbReference type="KEGG" id="emi:Emin_1437"/>
<feature type="transmembrane region" description="Helical" evidence="1">
    <location>
        <begin position="72"/>
        <end position="94"/>
    </location>
</feature>
<organism evidence="2 3">
    <name type="scientific">Elusimicrobium minutum (strain Pei191)</name>
    <dbReference type="NCBI Taxonomy" id="445932"/>
    <lineage>
        <taxon>Bacteria</taxon>
        <taxon>Pseudomonadati</taxon>
        <taxon>Elusimicrobiota</taxon>
        <taxon>Elusimicrobia</taxon>
        <taxon>Elusimicrobiales</taxon>
        <taxon>Elusimicrobiaceae</taxon>
        <taxon>Elusimicrobium</taxon>
    </lineage>
</organism>
<dbReference type="Proteomes" id="UP000001029">
    <property type="component" value="Chromosome"/>
</dbReference>
<dbReference type="AlphaFoldDB" id="B2KEP0"/>
<evidence type="ECO:0000313" key="3">
    <source>
        <dbReference type="Proteomes" id="UP000001029"/>
    </source>
</evidence>
<keyword evidence="1" id="KW-0472">Membrane</keyword>
<sequence>MLSTLFSFKGNLDRGTFFKYSLVLVVLAFLFAFLFGSRLSGAFMAPGGFVGLIFLWMWLALFVKRGHTIHVWWVWTVLLALLVAPLTWIIYLAAGKR</sequence>
<dbReference type="RefSeq" id="WP_012415601.1">
    <property type="nucleotide sequence ID" value="NC_010644.1"/>
</dbReference>
<keyword evidence="1" id="KW-0812">Transmembrane</keyword>
<protein>
    <submittedName>
        <fullName evidence="2">Uncharacterized protein</fullName>
    </submittedName>
</protein>
<keyword evidence="3" id="KW-1185">Reference proteome</keyword>
<feature type="transmembrane region" description="Helical" evidence="1">
    <location>
        <begin position="17"/>
        <end position="35"/>
    </location>
</feature>
<proteinExistence type="predicted"/>
<evidence type="ECO:0000313" key="2">
    <source>
        <dbReference type="EMBL" id="ACC98986.1"/>
    </source>
</evidence>
<feature type="transmembrane region" description="Helical" evidence="1">
    <location>
        <begin position="42"/>
        <end position="60"/>
    </location>
</feature>
<accession>B2KEP0</accession>
<keyword evidence="1" id="KW-1133">Transmembrane helix</keyword>
<name>B2KEP0_ELUMP</name>
<dbReference type="HOGENOM" id="CLU_2342327_0_0_0"/>
<evidence type="ECO:0000256" key="1">
    <source>
        <dbReference type="SAM" id="Phobius"/>
    </source>
</evidence>
<gene>
    <name evidence="2" type="ordered locus">Emin_1437</name>
</gene>